<dbReference type="KEGG" id="tco:Theco_0601"/>
<dbReference type="RefSeq" id="WP_015253575.1">
    <property type="nucleotide sequence ID" value="NC_019897.1"/>
</dbReference>
<evidence type="ECO:0000256" key="3">
    <source>
        <dbReference type="ARBA" id="ARBA00022692"/>
    </source>
</evidence>
<keyword evidence="2" id="KW-1003">Cell membrane</keyword>
<keyword evidence="4 6" id="KW-1133">Transmembrane helix</keyword>
<feature type="domain" description="Type II secretion system protein GspF" evidence="7">
    <location>
        <begin position="100"/>
        <end position="230"/>
    </location>
</feature>
<dbReference type="PANTHER" id="PTHR35007:SF1">
    <property type="entry name" value="PILUS ASSEMBLY PROTEIN"/>
    <property type="match status" value="1"/>
</dbReference>
<evidence type="ECO:0000256" key="2">
    <source>
        <dbReference type="ARBA" id="ARBA00022475"/>
    </source>
</evidence>
<reference evidence="9" key="1">
    <citation type="submission" date="2012-01" db="EMBL/GenBank/DDBJ databases">
        <title>Complete sequence of chromosome of Thermobacillus composti KWC4.</title>
        <authorList>
            <person name="Lucas S."/>
            <person name="Han J."/>
            <person name="Lapidus A."/>
            <person name="Cheng J.-F."/>
            <person name="Goodwin L."/>
            <person name="Pitluck S."/>
            <person name="Peters L."/>
            <person name="Ovchinnikova G."/>
            <person name="Teshima H."/>
            <person name="Detter J.C."/>
            <person name="Han C."/>
            <person name="Tapia R."/>
            <person name="Land M."/>
            <person name="Hauser L."/>
            <person name="Kyrpides N."/>
            <person name="Ivanova N."/>
            <person name="Pagani I."/>
            <person name="Anderson I."/>
            <person name="Woyke T."/>
        </authorList>
    </citation>
    <scope>NUCLEOTIDE SEQUENCE [LARGE SCALE GENOMIC DNA]</scope>
    <source>
        <strain evidence="9">DSM 18247 / JCM 13945 / KWC4</strain>
    </source>
</reference>
<dbReference type="InterPro" id="IPR018076">
    <property type="entry name" value="T2SS_GspF_dom"/>
</dbReference>
<sequence>MRDAARVMSAAAARERKRSHAGGRKTGGRPASAVRLAGWRRKAVAAAGMAAAGLAAGLYYQSLWAGLLFAPLGLYAPSMTERELENRRRRRLREQFKEALHCLVTSLSAGRSLENAFLAVPDELNILYPDPRTAIRREFELIRIGIVNGARLEDELRRFADRAGLGEAARLAEVIAVAKRSGGDMAAIVRSSAQLLGEKMEVEREIAVMTAGKRFESRLMMGAPFAFVMLLAAMAPDYMAPLYGSAAGYAILTVGLAALAGCAWLIRKFMSIDV</sequence>
<dbReference type="Pfam" id="PF00482">
    <property type="entry name" value="T2SSF"/>
    <property type="match status" value="1"/>
</dbReference>
<keyword evidence="5 6" id="KW-0472">Membrane</keyword>
<feature type="transmembrane region" description="Helical" evidence="6">
    <location>
        <begin position="246"/>
        <end position="266"/>
    </location>
</feature>
<accession>L0EAT7</accession>
<dbReference type="EMBL" id="CP003255">
    <property type="protein sequence ID" value="AGA56811.1"/>
    <property type="molecule type" value="Genomic_DNA"/>
</dbReference>
<protein>
    <submittedName>
        <fullName evidence="8">Flp pilus assembly protein TadB</fullName>
    </submittedName>
</protein>
<dbReference type="STRING" id="717605.Theco_0601"/>
<comment type="subcellular location">
    <subcellularLocation>
        <location evidence="1">Cell membrane</location>
        <topology evidence="1">Multi-pass membrane protein</topology>
    </subcellularLocation>
</comment>
<proteinExistence type="predicted"/>
<evidence type="ECO:0000256" key="4">
    <source>
        <dbReference type="ARBA" id="ARBA00022989"/>
    </source>
</evidence>
<keyword evidence="3 6" id="KW-0812">Transmembrane</keyword>
<dbReference type="eggNOG" id="COG4965">
    <property type="taxonomic scope" value="Bacteria"/>
</dbReference>
<dbReference type="Proteomes" id="UP000010795">
    <property type="component" value="Chromosome"/>
</dbReference>
<dbReference type="GO" id="GO:0005886">
    <property type="term" value="C:plasma membrane"/>
    <property type="evidence" value="ECO:0007669"/>
    <property type="project" value="UniProtKB-SubCell"/>
</dbReference>
<evidence type="ECO:0000256" key="1">
    <source>
        <dbReference type="ARBA" id="ARBA00004651"/>
    </source>
</evidence>
<evidence type="ECO:0000256" key="6">
    <source>
        <dbReference type="SAM" id="Phobius"/>
    </source>
</evidence>
<organism evidence="8 9">
    <name type="scientific">Thermobacillus composti (strain DSM 18247 / JCM 13945 / KWC4)</name>
    <dbReference type="NCBI Taxonomy" id="717605"/>
    <lineage>
        <taxon>Bacteria</taxon>
        <taxon>Bacillati</taxon>
        <taxon>Bacillota</taxon>
        <taxon>Bacilli</taxon>
        <taxon>Bacillales</taxon>
        <taxon>Paenibacillaceae</taxon>
        <taxon>Thermobacillus</taxon>
    </lineage>
</organism>
<dbReference type="HOGENOM" id="CLU_079577_0_0_9"/>
<dbReference type="PANTHER" id="PTHR35007">
    <property type="entry name" value="INTEGRAL MEMBRANE PROTEIN-RELATED"/>
    <property type="match status" value="1"/>
</dbReference>
<gene>
    <name evidence="8" type="ordered locus">Theco_0601</name>
</gene>
<evidence type="ECO:0000259" key="7">
    <source>
        <dbReference type="Pfam" id="PF00482"/>
    </source>
</evidence>
<name>L0EAT7_THECK</name>
<dbReference type="AlphaFoldDB" id="L0EAT7"/>
<evidence type="ECO:0000256" key="5">
    <source>
        <dbReference type="ARBA" id="ARBA00023136"/>
    </source>
</evidence>
<keyword evidence="9" id="KW-1185">Reference proteome</keyword>
<evidence type="ECO:0000313" key="9">
    <source>
        <dbReference type="Proteomes" id="UP000010795"/>
    </source>
</evidence>
<evidence type="ECO:0000313" key="8">
    <source>
        <dbReference type="EMBL" id="AGA56811.1"/>
    </source>
</evidence>
<feature type="transmembrane region" description="Helical" evidence="6">
    <location>
        <begin position="219"/>
        <end position="240"/>
    </location>
</feature>